<gene>
    <name evidence="1" type="ORF">AVDCRST_MAG81-1565</name>
</gene>
<reference evidence="1" key="1">
    <citation type="submission" date="2020-02" db="EMBL/GenBank/DDBJ databases">
        <authorList>
            <person name="Meier V. D."/>
        </authorList>
    </citation>
    <scope>NUCLEOTIDE SEQUENCE</scope>
    <source>
        <strain evidence="1">AVDCRST_MAG81</strain>
    </source>
</reference>
<evidence type="ECO:0000313" key="1">
    <source>
        <dbReference type="EMBL" id="CAA9569049.1"/>
    </source>
</evidence>
<dbReference type="EMBL" id="CADCWO010000078">
    <property type="protein sequence ID" value="CAA9569049.1"/>
    <property type="molecule type" value="Genomic_DNA"/>
</dbReference>
<sequence length="133" mass="15066">MSKLSSHVFIENDLKFIDGFLPQYLVENCDLALGIFGNTDKAYNVIPNKLIESLPLGIPTLTMNSSVLREFFEPEIDFWTCEPSPKAISEAIIALISNTPTPVDWQQTRQKVLSIFSVTHYKKIVAEVLDRSY</sequence>
<name>A0A6J4V713_9CYAN</name>
<organism evidence="1">
    <name type="scientific">uncultured Synechococcales cyanobacterium</name>
    <dbReference type="NCBI Taxonomy" id="1936017"/>
    <lineage>
        <taxon>Bacteria</taxon>
        <taxon>Bacillati</taxon>
        <taxon>Cyanobacteriota</taxon>
        <taxon>Cyanophyceae</taxon>
        <taxon>Synechococcales</taxon>
        <taxon>environmental samples</taxon>
    </lineage>
</organism>
<dbReference type="Gene3D" id="3.40.50.2000">
    <property type="entry name" value="Glycogen Phosphorylase B"/>
    <property type="match status" value="1"/>
</dbReference>
<proteinExistence type="predicted"/>
<dbReference type="SUPFAM" id="SSF53756">
    <property type="entry name" value="UDP-Glycosyltransferase/glycogen phosphorylase"/>
    <property type="match status" value="1"/>
</dbReference>
<evidence type="ECO:0008006" key="2">
    <source>
        <dbReference type="Google" id="ProtNLM"/>
    </source>
</evidence>
<accession>A0A6J4V713</accession>
<dbReference type="AlphaFoldDB" id="A0A6J4V713"/>
<protein>
    <recommendedName>
        <fullName evidence="2">Glycosyl transferase family 1 domain-containing protein</fullName>
    </recommendedName>
</protein>